<keyword evidence="7" id="KW-0949">S-adenosyl-L-methionine</keyword>
<evidence type="ECO:0000256" key="10">
    <source>
        <dbReference type="ARBA" id="ARBA00023239"/>
    </source>
</evidence>
<dbReference type="NCBIfam" id="TIGR01470">
    <property type="entry name" value="cysG_Nterm"/>
    <property type="match status" value="1"/>
</dbReference>
<evidence type="ECO:0000256" key="4">
    <source>
        <dbReference type="ARBA" id="ARBA00022573"/>
    </source>
</evidence>
<dbReference type="InterPro" id="IPR050161">
    <property type="entry name" value="Siro_Cobalamin_biosynth"/>
</dbReference>
<organism evidence="17 18">
    <name type="scientific">Tatumella punctata</name>
    <dbReference type="NCBI Taxonomy" id="399969"/>
    <lineage>
        <taxon>Bacteria</taxon>
        <taxon>Pseudomonadati</taxon>
        <taxon>Pseudomonadota</taxon>
        <taxon>Gammaproteobacteria</taxon>
        <taxon>Enterobacterales</taxon>
        <taxon>Erwiniaceae</taxon>
        <taxon>Tatumella</taxon>
    </lineage>
</organism>
<dbReference type="Gene3D" id="3.40.1010.10">
    <property type="entry name" value="Cobalt-precorrin-4 Transmethylase, Domain 1"/>
    <property type="match status" value="1"/>
</dbReference>
<reference evidence="18" key="1">
    <citation type="journal article" date="2019" name="Int. J. Syst. Evol. Microbiol.">
        <title>The Global Catalogue of Microorganisms (GCM) 10K type strain sequencing project: providing services to taxonomists for standard genome sequencing and annotation.</title>
        <authorList>
            <consortium name="The Broad Institute Genomics Platform"/>
            <consortium name="The Broad Institute Genome Sequencing Center for Infectious Disease"/>
            <person name="Wu L."/>
            <person name="Ma J."/>
        </authorList>
    </citation>
    <scope>NUCLEOTIDE SEQUENCE [LARGE SCALE GENOMIC DNA]</scope>
    <source>
        <strain evidence="18">CGMCC 4.1530</strain>
    </source>
</reference>
<keyword evidence="5 15" id="KW-0489">Methyltransferase</keyword>
<evidence type="ECO:0000256" key="13">
    <source>
        <dbReference type="ARBA" id="ARBA00025705"/>
    </source>
</evidence>
<dbReference type="PROSITE" id="PS00840">
    <property type="entry name" value="SUMT_2"/>
    <property type="match status" value="1"/>
</dbReference>
<dbReference type="GO" id="GO:0004851">
    <property type="term" value="F:uroporphyrin-III C-methyltransferase activity"/>
    <property type="evidence" value="ECO:0007669"/>
    <property type="project" value="UniProtKB-EC"/>
</dbReference>
<dbReference type="GO" id="GO:0032259">
    <property type="term" value="P:methylation"/>
    <property type="evidence" value="ECO:0007669"/>
    <property type="project" value="UniProtKB-KW"/>
</dbReference>
<dbReference type="PROSITE" id="PS00839">
    <property type="entry name" value="SUMT_1"/>
    <property type="match status" value="1"/>
</dbReference>
<dbReference type="InterPro" id="IPR006366">
    <property type="entry name" value="CobA/CysG_C"/>
</dbReference>
<dbReference type="InterPro" id="IPR035996">
    <property type="entry name" value="4pyrrol_Methylase_sf"/>
</dbReference>
<keyword evidence="11" id="KW-0627">Porphyrin biosynthesis</keyword>
<comment type="pathway">
    <text evidence="1">Cofactor biosynthesis; adenosylcobalamin biosynthesis.</text>
</comment>
<comment type="caution">
    <text evidence="17">The sequence shown here is derived from an EMBL/GenBank/DDBJ whole genome shotgun (WGS) entry which is preliminary data.</text>
</comment>
<name>A0ABW1VQ52_9GAMM</name>
<gene>
    <name evidence="17" type="primary">cobA</name>
    <name evidence="17" type="ORF">ACFP73_07620</name>
</gene>
<evidence type="ECO:0000256" key="2">
    <source>
        <dbReference type="ARBA" id="ARBA00005010"/>
    </source>
</evidence>
<dbReference type="SUPFAM" id="SSF51735">
    <property type="entry name" value="NAD(P)-binding Rossmann-fold domains"/>
    <property type="match status" value="1"/>
</dbReference>
<proteinExistence type="inferred from homology"/>
<evidence type="ECO:0000256" key="6">
    <source>
        <dbReference type="ARBA" id="ARBA00022679"/>
    </source>
</evidence>
<evidence type="ECO:0000256" key="9">
    <source>
        <dbReference type="ARBA" id="ARBA00023027"/>
    </source>
</evidence>
<protein>
    <submittedName>
        <fullName evidence="17">Uroporphyrinogen-III C-methyltransferase</fullName>
        <ecNumber evidence="17">2.1.1.107</ecNumber>
    </submittedName>
</protein>
<evidence type="ECO:0000256" key="1">
    <source>
        <dbReference type="ARBA" id="ARBA00004953"/>
    </source>
</evidence>
<keyword evidence="8" id="KW-0560">Oxidoreductase</keyword>
<comment type="pathway">
    <text evidence="2">Porphyrin-containing compound metabolism; siroheme biosynthesis; sirohydrochlorin from precorrin-2: step 1/1.</text>
</comment>
<dbReference type="InterPro" id="IPR006367">
    <property type="entry name" value="Sirohaem_synthase_N"/>
</dbReference>
<feature type="domain" description="Tetrapyrrole methylase" evidence="16">
    <location>
        <begin position="132"/>
        <end position="340"/>
    </location>
</feature>
<dbReference type="Pfam" id="PF00590">
    <property type="entry name" value="TP_methylase"/>
    <property type="match status" value="1"/>
</dbReference>
<keyword evidence="10" id="KW-0456">Lyase</keyword>
<evidence type="ECO:0000256" key="7">
    <source>
        <dbReference type="ARBA" id="ARBA00022691"/>
    </source>
</evidence>
<dbReference type="NCBIfam" id="TIGR01469">
    <property type="entry name" value="cobA_cysG_Cterm"/>
    <property type="match status" value="1"/>
</dbReference>
<dbReference type="InterPro" id="IPR000878">
    <property type="entry name" value="4pyrrol_Mease"/>
</dbReference>
<evidence type="ECO:0000256" key="8">
    <source>
        <dbReference type="ARBA" id="ARBA00023002"/>
    </source>
</evidence>
<dbReference type="CDD" id="cd11642">
    <property type="entry name" value="SUMT"/>
    <property type="match status" value="1"/>
</dbReference>
<comment type="similarity">
    <text evidence="3 15">Belongs to the precorrin methyltransferase family.</text>
</comment>
<evidence type="ECO:0000256" key="11">
    <source>
        <dbReference type="ARBA" id="ARBA00023244"/>
    </source>
</evidence>
<dbReference type="InterPro" id="IPR036291">
    <property type="entry name" value="NAD(P)-bd_dom_sf"/>
</dbReference>
<dbReference type="InterPro" id="IPR014777">
    <property type="entry name" value="4pyrrole_Mease_sub1"/>
</dbReference>
<evidence type="ECO:0000256" key="15">
    <source>
        <dbReference type="RuleBase" id="RU003960"/>
    </source>
</evidence>
<comment type="pathway">
    <text evidence="13">Porphyrin-containing compound metabolism; siroheme biosynthesis; precorrin-2 from uroporphyrinogen III: step 1/1.</text>
</comment>
<keyword evidence="18" id="KW-1185">Reference proteome</keyword>
<dbReference type="RefSeq" id="WP_343878068.1">
    <property type="nucleotide sequence ID" value="NZ_BAAAFW010000094.1"/>
</dbReference>
<accession>A0ABW1VQ52</accession>
<keyword evidence="4" id="KW-0169">Cobalamin biosynthesis</keyword>
<evidence type="ECO:0000313" key="17">
    <source>
        <dbReference type="EMBL" id="MFC6361967.1"/>
    </source>
</evidence>
<keyword evidence="9" id="KW-0520">NAD</keyword>
<dbReference type="Proteomes" id="UP001596215">
    <property type="component" value="Unassembled WGS sequence"/>
</dbReference>
<dbReference type="PANTHER" id="PTHR45790">
    <property type="entry name" value="SIROHEME SYNTHASE-RELATED"/>
    <property type="match status" value="1"/>
</dbReference>
<dbReference type="PANTHER" id="PTHR45790:SF1">
    <property type="entry name" value="SIROHEME SYNTHASE"/>
    <property type="match status" value="1"/>
</dbReference>
<dbReference type="InterPro" id="IPR003043">
    <property type="entry name" value="Uropor_MeTrfase_CS"/>
</dbReference>
<evidence type="ECO:0000259" key="16">
    <source>
        <dbReference type="Pfam" id="PF00590"/>
    </source>
</evidence>
<dbReference type="Gene3D" id="3.40.50.720">
    <property type="entry name" value="NAD(P)-binding Rossmann-like Domain"/>
    <property type="match status" value="1"/>
</dbReference>
<dbReference type="Pfam" id="PF13241">
    <property type="entry name" value="NAD_binding_7"/>
    <property type="match status" value="1"/>
</dbReference>
<evidence type="ECO:0000256" key="14">
    <source>
        <dbReference type="ARBA" id="ARBA00047561"/>
    </source>
</evidence>
<evidence type="ECO:0000256" key="3">
    <source>
        <dbReference type="ARBA" id="ARBA00005879"/>
    </source>
</evidence>
<dbReference type="Gene3D" id="3.30.950.10">
    <property type="entry name" value="Methyltransferase, Cobalt-precorrin-4 Transmethylase, Domain 2"/>
    <property type="match status" value="1"/>
</dbReference>
<dbReference type="NCBIfam" id="NF004790">
    <property type="entry name" value="PRK06136.1"/>
    <property type="match status" value="1"/>
</dbReference>
<dbReference type="SUPFAM" id="SSF53790">
    <property type="entry name" value="Tetrapyrrole methylase"/>
    <property type="match status" value="1"/>
</dbReference>
<sequence length="375" mass="39713">MHLSLVCHLRQRLCLVAGGNHLAETRVHQLLQAGADILVCASELTPGLSALAEQQQIRWNQGRYHSGLLKGCWLVVATTSDQTLNNQISRETNSAQIFCEISQQQGSSAVLQTTATVLPPEMNIPSPGAGEVALVGAGPGDAGLLTLKALSCLQQADVVLADRLVSDDIWALICPATEYISVGKQCGRHSTTQQQINQLLISQAQSGKRVVRLKGGDPLIFGRGGEELEALAAAGIRFSVVPGITAASGCAAYAGIPLTHRDYADSLRLITGHTKHAASPPFLSGISPSQTTVFYMGLQQAGDIYQQLTAAGVSDQTPVAVIGKGTRREQKVSVGILHELQQLCKDAASPALIIVGEVVRLQHSLNWFSAGQNLI</sequence>
<evidence type="ECO:0000313" key="18">
    <source>
        <dbReference type="Proteomes" id="UP001596215"/>
    </source>
</evidence>
<dbReference type="InterPro" id="IPR014776">
    <property type="entry name" value="4pyrrole_Mease_sub2"/>
</dbReference>
<keyword evidence="6 15" id="KW-0808">Transferase</keyword>
<dbReference type="EMBL" id="JBHSUC010000007">
    <property type="protein sequence ID" value="MFC6361967.1"/>
    <property type="molecule type" value="Genomic_DNA"/>
</dbReference>
<evidence type="ECO:0000256" key="5">
    <source>
        <dbReference type="ARBA" id="ARBA00022603"/>
    </source>
</evidence>
<dbReference type="EC" id="2.1.1.107" evidence="17"/>
<comment type="catalytic activity">
    <reaction evidence="14">
        <text>precorrin-2 + NAD(+) = sirohydrochlorin + NADH + 2 H(+)</text>
        <dbReference type="Rhea" id="RHEA:15613"/>
        <dbReference type="ChEBI" id="CHEBI:15378"/>
        <dbReference type="ChEBI" id="CHEBI:57540"/>
        <dbReference type="ChEBI" id="CHEBI:57945"/>
        <dbReference type="ChEBI" id="CHEBI:58351"/>
        <dbReference type="ChEBI" id="CHEBI:58827"/>
        <dbReference type="EC" id="1.3.1.76"/>
    </reaction>
</comment>
<keyword evidence="12" id="KW-0511">Multifunctional enzyme</keyword>
<evidence type="ECO:0000256" key="12">
    <source>
        <dbReference type="ARBA" id="ARBA00023268"/>
    </source>
</evidence>